<dbReference type="AlphaFoldDB" id="T0ZCR5"/>
<feature type="non-terminal residue" evidence="1">
    <location>
        <position position="162"/>
    </location>
</feature>
<feature type="non-terminal residue" evidence="1">
    <location>
        <position position="1"/>
    </location>
</feature>
<reference evidence="1" key="1">
    <citation type="submission" date="2013-08" db="EMBL/GenBank/DDBJ databases">
        <authorList>
            <person name="Mendez C."/>
            <person name="Richter M."/>
            <person name="Ferrer M."/>
            <person name="Sanchez J."/>
        </authorList>
    </citation>
    <scope>NUCLEOTIDE SEQUENCE</scope>
</reference>
<comment type="caution">
    <text evidence="1">The sequence shown here is derived from an EMBL/GenBank/DDBJ whole genome shotgun (WGS) entry which is preliminary data.</text>
</comment>
<organism evidence="1">
    <name type="scientific">mine drainage metagenome</name>
    <dbReference type="NCBI Taxonomy" id="410659"/>
    <lineage>
        <taxon>unclassified sequences</taxon>
        <taxon>metagenomes</taxon>
        <taxon>ecological metagenomes</taxon>
    </lineage>
</organism>
<sequence>TGATSLDYSSKQTELKANWEVKIAAEVTTYHEAPSAKRTRVVVALPDTQATQYQVGQHEVAASDLARQIRQSLENALTQSHRFTVLDQQDNADIDQEMAVIRSGQATVADTARLGQRLATDLIVVPTVVQFGYRPHVRHLIVSGRDLVWYTGGGQVDLRVVN</sequence>
<accession>T0ZCR5</accession>
<gene>
    <name evidence="1" type="ORF">B1B_14255</name>
</gene>
<evidence type="ECO:0000313" key="1">
    <source>
        <dbReference type="EMBL" id="EQD42007.1"/>
    </source>
</evidence>
<reference evidence="1" key="2">
    <citation type="journal article" date="2014" name="ISME J.">
        <title>Microbial stratification in low pH oxic and suboxic macroscopic growths along an acid mine drainage.</title>
        <authorList>
            <person name="Mendez-Garcia C."/>
            <person name="Mesa V."/>
            <person name="Sprenger R.R."/>
            <person name="Richter M."/>
            <person name="Diez M.S."/>
            <person name="Solano J."/>
            <person name="Bargiela R."/>
            <person name="Golyshina O.V."/>
            <person name="Manteca A."/>
            <person name="Ramos J.L."/>
            <person name="Gallego J.R."/>
            <person name="Llorente I."/>
            <person name="Martins Dos Santos V.A."/>
            <person name="Jensen O.N."/>
            <person name="Pelaez A.I."/>
            <person name="Sanchez J."/>
            <person name="Ferrer M."/>
        </authorList>
    </citation>
    <scope>NUCLEOTIDE SEQUENCE</scope>
</reference>
<protein>
    <submittedName>
        <fullName evidence="1">Periplasmic protein</fullName>
    </submittedName>
</protein>
<dbReference type="GO" id="GO:0030288">
    <property type="term" value="C:outer membrane-bounded periplasmic space"/>
    <property type="evidence" value="ECO:0007669"/>
    <property type="project" value="InterPro"/>
</dbReference>
<dbReference type="Gene3D" id="3.40.50.10610">
    <property type="entry name" value="ABC-type transport auxiliary lipoprotein component"/>
    <property type="match status" value="1"/>
</dbReference>
<name>T0ZCR5_9ZZZZ</name>
<dbReference type="InterPro" id="IPR005534">
    <property type="entry name" value="Curli_assmbl/transp-comp_CsgG"/>
</dbReference>
<dbReference type="Pfam" id="PF03783">
    <property type="entry name" value="CsgG"/>
    <property type="match status" value="1"/>
</dbReference>
<dbReference type="EMBL" id="AUZY01009432">
    <property type="protein sequence ID" value="EQD42007.1"/>
    <property type="molecule type" value="Genomic_DNA"/>
</dbReference>
<proteinExistence type="predicted"/>